<feature type="non-terminal residue" evidence="1">
    <location>
        <position position="888"/>
    </location>
</feature>
<name>A0A5J4V8U0_9EUKA</name>
<proteinExistence type="predicted"/>
<dbReference type="SUPFAM" id="SSF51126">
    <property type="entry name" value="Pectin lyase-like"/>
    <property type="match status" value="2"/>
</dbReference>
<evidence type="ECO:0000313" key="1">
    <source>
        <dbReference type="EMBL" id="KAA6378928.1"/>
    </source>
</evidence>
<dbReference type="PANTHER" id="PTHR19862">
    <property type="entry name" value="WD REPEAT-CONTAINING PROTEIN 48"/>
    <property type="match status" value="1"/>
</dbReference>
<dbReference type="AlphaFoldDB" id="A0A5J4V8U0"/>
<dbReference type="PANTHER" id="PTHR19862:SF14">
    <property type="entry name" value="WD REPEAT-CONTAINING PROTEIN 48"/>
    <property type="match status" value="1"/>
</dbReference>
<accession>A0A5J4V8U0</accession>
<dbReference type="InterPro" id="IPR011050">
    <property type="entry name" value="Pectin_lyase_fold/virulence"/>
</dbReference>
<dbReference type="GO" id="GO:0000724">
    <property type="term" value="P:double-strand break repair via homologous recombination"/>
    <property type="evidence" value="ECO:0007669"/>
    <property type="project" value="TreeGrafter"/>
</dbReference>
<dbReference type="GO" id="GO:0043130">
    <property type="term" value="F:ubiquitin binding"/>
    <property type="evidence" value="ECO:0007669"/>
    <property type="project" value="TreeGrafter"/>
</dbReference>
<dbReference type="Proteomes" id="UP000324800">
    <property type="component" value="Unassembled WGS sequence"/>
</dbReference>
<evidence type="ECO:0000313" key="2">
    <source>
        <dbReference type="Proteomes" id="UP000324800"/>
    </source>
</evidence>
<reference evidence="1 2" key="1">
    <citation type="submission" date="2019-03" db="EMBL/GenBank/DDBJ databases">
        <title>Single cell metagenomics reveals metabolic interactions within the superorganism composed of flagellate Streblomastix strix and complex community of Bacteroidetes bacteria on its surface.</title>
        <authorList>
            <person name="Treitli S.C."/>
            <person name="Kolisko M."/>
            <person name="Husnik F."/>
            <person name="Keeling P."/>
            <person name="Hampl V."/>
        </authorList>
    </citation>
    <scope>NUCLEOTIDE SEQUENCE [LARGE SCALE GENOMIC DNA]</scope>
    <source>
        <strain evidence="1">ST1C</strain>
    </source>
</reference>
<dbReference type="InterPro" id="IPR051246">
    <property type="entry name" value="WDR48"/>
</dbReference>
<dbReference type="EMBL" id="SNRW01008829">
    <property type="protein sequence ID" value="KAA6378928.1"/>
    <property type="molecule type" value="Genomic_DNA"/>
</dbReference>
<sequence length="888" mass="92800">MWIQVLNGRTLSFKNTSFTECQGLWGGALDVDMGGGGILIMDGSCKFINCKADDKGGAMMIFIQLSNNIITLQDGLLIEGCTSGNYGGGIVYESQESPSQLTVNKITLKDCVATSGGGGICGSIYAIINCGEGQLSGVSMTECQSKVGGGISSTINGNGKLTIKNKCQFDTCSSTNGNGGAIYAIISSSSTITSGVFISGTSSALKTTFTSCSASDSGGAIYLQVKNGGQGLLSNLQFIECESQYGGGFCEATGYGGGLQFYAPNIDYIIQIDGEIKFDNCKGDIAGGGAQFGCSKKGYVYVKKMTVKKCNSNKGGGIYFDIHEQTTLEVDQLSIEGCIAKFGGGIQIAIYLGTLSITGAMSIYNCNSTEDGGGFYITNSGGIINFKTPTASQILIDQCNAQNNGGGIQSQIYEGEIQSSIFEGGIINIDNTKFSKCISITGSGGGIISTINGTSKIDIQNSIFYQCKAAGTQYGGALYLLMNAGGQGIFSGIQFDECEAGYGGGIFTNIYVDSEVILDDLIFNKCKAYEDGGGLYERFSGGGTITMNGVNQFKNCEAGRFGGGFSHWTPSESYETIINDEIQFDNCSAGAHSGGMYVQCLKLGQFSANKITIKDCHSDMIGGLYIDIQAQFTVSINEISIEKCSARICSGIYISIISKGTLSIIGAMSIYKCNSTESGSGCNITNSGGIVNLIGTTESQIFFNKCKTQFNGGGIYSEIKSGGTMNIENAKFQKCISLSDNGGGIYSTISSTSKIDIKNSIFTQCNVTDAQYGGALYLLANGQGLLSNLQFDECLAGQGGSIYSTIIGAGKLTISNQCSFENCQSTSGSGGAIYVTLSDDNSGGFYIEGTGKTTFSLCTATDKGGSIYLELGSGAETKYSLSEASYLT</sequence>
<gene>
    <name evidence="1" type="ORF">EZS28_025545</name>
</gene>
<protein>
    <submittedName>
        <fullName evidence="1">Uncharacterized protein</fullName>
    </submittedName>
</protein>
<organism evidence="1 2">
    <name type="scientific">Streblomastix strix</name>
    <dbReference type="NCBI Taxonomy" id="222440"/>
    <lineage>
        <taxon>Eukaryota</taxon>
        <taxon>Metamonada</taxon>
        <taxon>Preaxostyla</taxon>
        <taxon>Oxymonadida</taxon>
        <taxon>Streblomastigidae</taxon>
        <taxon>Streblomastix</taxon>
    </lineage>
</organism>
<comment type="caution">
    <text evidence="1">The sequence shown here is derived from an EMBL/GenBank/DDBJ whole genome shotgun (WGS) entry which is preliminary data.</text>
</comment>